<feature type="non-terminal residue" evidence="2">
    <location>
        <position position="70"/>
    </location>
</feature>
<sequence>GRTRRAGTAQPCDEGPAAPLGRAEGRLDRREREAVRGERGVPPGGRGARRQRRHGPHGHGPRLRPTGLPV</sequence>
<evidence type="ECO:0000256" key="1">
    <source>
        <dbReference type="SAM" id="MobiDB-lite"/>
    </source>
</evidence>
<evidence type="ECO:0000313" key="2">
    <source>
        <dbReference type="EMBL" id="CAA9376490.1"/>
    </source>
</evidence>
<dbReference type="EMBL" id="CADCUQ010000089">
    <property type="protein sequence ID" value="CAA9376490.1"/>
    <property type="molecule type" value="Genomic_DNA"/>
</dbReference>
<feature type="compositionally biased region" description="Basic and acidic residues" evidence="1">
    <location>
        <begin position="23"/>
        <end position="39"/>
    </location>
</feature>
<feature type="region of interest" description="Disordered" evidence="1">
    <location>
        <begin position="1"/>
        <end position="70"/>
    </location>
</feature>
<feature type="compositionally biased region" description="Basic residues" evidence="1">
    <location>
        <begin position="47"/>
        <end position="62"/>
    </location>
</feature>
<name>A0A6J4N2T6_9BACT</name>
<accession>A0A6J4N2T6</accession>
<gene>
    <name evidence="2" type="ORF">AVDCRST_MAG64-492</name>
</gene>
<proteinExistence type="predicted"/>
<dbReference type="AlphaFoldDB" id="A0A6J4N2T6"/>
<protein>
    <submittedName>
        <fullName evidence="2">Uncharacterized protein</fullName>
    </submittedName>
</protein>
<reference evidence="2" key="1">
    <citation type="submission" date="2020-02" db="EMBL/GenBank/DDBJ databases">
        <authorList>
            <person name="Meier V. D."/>
        </authorList>
    </citation>
    <scope>NUCLEOTIDE SEQUENCE</scope>
    <source>
        <strain evidence="2">AVDCRST_MAG64</strain>
    </source>
</reference>
<feature type="non-terminal residue" evidence="2">
    <location>
        <position position="1"/>
    </location>
</feature>
<organism evidence="2">
    <name type="scientific">uncultured Phycisphaerae bacterium</name>
    <dbReference type="NCBI Taxonomy" id="904963"/>
    <lineage>
        <taxon>Bacteria</taxon>
        <taxon>Pseudomonadati</taxon>
        <taxon>Planctomycetota</taxon>
        <taxon>Phycisphaerae</taxon>
        <taxon>environmental samples</taxon>
    </lineage>
</organism>